<dbReference type="OMA" id="GPGTEKM"/>
<dbReference type="PANTHER" id="PTHR10113">
    <property type="entry name" value="PEPTIDE CHAIN RELEASE FACTOR SUBUNIT 1"/>
    <property type="match status" value="1"/>
</dbReference>
<keyword evidence="7 9" id="KW-0648">Protein biosynthesis</keyword>
<evidence type="ECO:0000259" key="10">
    <source>
        <dbReference type="SMART" id="SM01194"/>
    </source>
</evidence>
<dbReference type="NCBIfam" id="TIGR03676">
    <property type="entry name" value="aRF1_eRF1"/>
    <property type="match status" value="1"/>
</dbReference>
<dbReference type="Pfam" id="PF03463">
    <property type="entry name" value="eRF1_1"/>
    <property type="match status" value="1"/>
</dbReference>
<keyword evidence="6 9" id="KW-0963">Cytoplasm</keyword>
<dbReference type="InterPro" id="IPR004403">
    <property type="entry name" value="Peptide_chain-rel_eRF1/aRF1"/>
</dbReference>
<dbReference type="Proteomes" id="UP000619545">
    <property type="component" value="Unassembled WGS sequence"/>
</dbReference>
<dbReference type="EMBL" id="DUJS01000002">
    <property type="protein sequence ID" value="HII70014.1"/>
    <property type="molecule type" value="Genomic_DNA"/>
</dbReference>
<comment type="subunit">
    <text evidence="4 9">Heterodimer of two subunits, one of which binds GTP.</text>
</comment>
<proteinExistence type="inferred from homology"/>
<dbReference type="SUPFAM" id="SSF53137">
    <property type="entry name" value="Translational machinery components"/>
    <property type="match status" value="1"/>
</dbReference>
<dbReference type="GeneID" id="1476860"/>
<dbReference type="InterPro" id="IPR005140">
    <property type="entry name" value="eRF1_Pelota-like_N"/>
</dbReference>
<evidence type="ECO:0000256" key="9">
    <source>
        <dbReference type="HAMAP-Rule" id="MF_00424"/>
    </source>
</evidence>
<evidence type="ECO:0000256" key="6">
    <source>
        <dbReference type="ARBA" id="ARBA00022490"/>
    </source>
</evidence>
<comment type="caution">
    <text evidence="11">The sequence shown here is derived from an EMBL/GenBank/DDBJ whole genome shotgun (WGS) entry which is preliminary data.</text>
</comment>
<evidence type="ECO:0000256" key="3">
    <source>
        <dbReference type="ARBA" id="ARBA00005326"/>
    </source>
</evidence>
<dbReference type="InterPro" id="IPR005142">
    <property type="entry name" value="eRF1_3"/>
</dbReference>
<dbReference type="InterPro" id="IPR020918">
    <property type="entry name" value="Peptide_chain-rel_aRF1"/>
</dbReference>
<evidence type="ECO:0000256" key="1">
    <source>
        <dbReference type="ARBA" id="ARBA00002832"/>
    </source>
</evidence>
<comment type="function">
    <text evidence="1 9">Directs the termination of nascent peptide synthesis (translation) in response to the termination codons UAA, UAG and UGA.</text>
</comment>
<reference evidence="11" key="1">
    <citation type="journal article" date="2020" name="bioRxiv">
        <title>A rank-normalized archaeal taxonomy based on genome phylogeny resolves widespread incomplete and uneven classifications.</title>
        <authorList>
            <person name="Rinke C."/>
            <person name="Chuvochina M."/>
            <person name="Mussig A.J."/>
            <person name="Chaumeil P.-A."/>
            <person name="Waite D.W."/>
            <person name="Whitman W.B."/>
            <person name="Parks D.H."/>
            <person name="Hugenholtz P."/>
        </authorList>
    </citation>
    <scope>NUCLEOTIDE SEQUENCE</scope>
    <source>
        <strain evidence="11">UBA8853</strain>
    </source>
</reference>
<dbReference type="HAMAP" id="MF_00424">
    <property type="entry name" value="Rel_fact_arch_1"/>
    <property type="match status" value="1"/>
</dbReference>
<dbReference type="FunFam" id="3.30.420.60:FF:000003">
    <property type="entry name" value="Peptide chain release factor subunit 1"/>
    <property type="match status" value="1"/>
</dbReference>
<dbReference type="Pfam" id="PF03465">
    <property type="entry name" value="eRF1_3"/>
    <property type="match status" value="1"/>
</dbReference>
<sequence length="409" mass="46485">MAESSTVERYRFRKMIERLENLRGQGTELITIYIPPENRLSDVIAQMREEYSQASNIKSKRTRKNVQSAIEVVMQRLKMVGETPENGLVVLVGTVQDGTKEKMVAELIEPPEPVDRFIYRCDSKFYLEPLKEYLEEKDVYGILVMDRREATIGLVKGKRIEPVKRLTSDVPGKHKAGGQSQRRFDRLIEHAAHEFYQKVGEAAREAFEDVKDLKGIIVGGPGPTKEEFLDGDYLPKDLKEKVLTVVDVGNTDESGLREALNKAEEALKEAELVREKRLVRKFMEEAVNGELAAYGEEVDELLKMGAVEVLLVSEDLEGYKVILRCPECGYENIVTVKEKDEAKKYVEECPECGEAELNVEEIKDIVDYYVELAEQMGSNVEIISTETEEGAQFYNAFRGLGALLRFRPK</sequence>
<dbReference type="Pfam" id="PF03464">
    <property type="entry name" value="eRF1_2"/>
    <property type="match status" value="1"/>
</dbReference>
<dbReference type="SMR" id="A0A832T5Q7"/>
<dbReference type="InterPro" id="IPR042226">
    <property type="entry name" value="eFR1_2_sf"/>
</dbReference>
<dbReference type="SMART" id="SM01194">
    <property type="entry name" value="eRF1_1"/>
    <property type="match status" value="1"/>
</dbReference>
<comment type="subcellular location">
    <subcellularLocation>
        <location evidence="2 9">Cytoplasm</location>
    </subcellularLocation>
</comment>
<dbReference type="GO" id="GO:0016149">
    <property type="term" value="F:translation release factor activity, codon specific"/>
    <property type="evidence" value="ECO:0007669"/>
    <property type="project" value="UniProtKB-UniRule"/>
</dbReference>
<dbReference type="FunFam" id="3.30.960.10:FF:000003">
    <property type="entry name" value="Peptide chain release factor subunit 1"/>
    <property type="match status" value="1"/>
</dbReference>
<evidence type="ECO:0000256" key="4">
    <source>
        <dbReference type="ARBA" id="ARBA00011520"/>
    </source>
</evidence>
<dbReference type="FunFam" id="3.30.1330.30:FF:000032">
    <property type="entry name" value="Eukaryotic peptide chain release factor subunit 1"/>
    <property type="match status" value="1"/>
</dbReference>
<evidence type="ECO:0000256" key="7">
    <source>
        <dbReference type="ARBA" id="ARBA00022917"/>
    </source>
</evidence>
<dbReference type="SUPFAM" id="SSF55315">
    <property type="entry name" value="L30e-like"/>
    <property type="match status" value="1"/>
</dbReference>
<dbReference type="InterPro" id="IPR005141">
    <property type="entry name" value="eRF1_2"/>
</dbReference>
<dbReference type="AlphaFoldDB" id="A0A832T5Q7"/>
<dbReference type="Gene3D" id="3.30.1330.30">
    <property type="match status" value="1"/>
</dbReference>
<feature type="domain" description="eRF1/Pelota-like N-terminal" evidence="10">
    <location>
        <begin position="1"/>
        <end position="135"/>
    </location>
</feature>
<evidence type="ECO:0000313" key="12">
    <source>
        <dbReference type="Proteomes" id="UP000619545"/>
    </source>
</evidence>
<dbReference type="Gene3D" id="3.30.960.10">
    <property type="entry name" value="eRF1 domain 1"/>
    <property type="match status" value="1"/>
</dbReference>
<dbReference type="RefSeq" id="WP_011019128.1">
    <property type="nucleotide sequence ID" value="NZ_DUJS01000002.1"/>
</dbReference>
<gene>
    <name evidence="9 11" type="primary">prf1</name>
    <name evidence="11" type="ORF">HA336_02115</name>
</gene>
<protein>
    <recommendedName>
        <fullName evidence="5 9">Peptide chain release factor subunit 1</fullName>
    </recommendedName>
    <alternativeName>
        <fullName evidence="8 9">Translation termination factor aRF1</fullName>
    </alternativeName>
</protein>
<evidence type="ECO:0000313" key="11">
    <source>
        <dbReference type="EMBL" id="HII70014.1"/>
    </source>
</evidence>
<evidence type="ECO:0000256" key="8">
    <source>
        <dbReference type="ARBA" id="ARBA00031168"/>
    </source>
</evidence>
<organism evidence="11 12">
    <name type="scientific">Methanopyrus kandleri</name>
    <dbReference type="NCBI Taxonomy" id="2320"/>
    <lineage>
        <taxon>Archaea</taxon>
        <taxon>Methanobacteriati</taxon>
        <taxon>Methanobacteriota</taxon>
        <taxon>Methanomada group</taxon>
        <taxon>Methanopyri</taxon>
        <taxon>Methanopyrales</taxon>
        <taxon>Methanopyraceae</taxon>
        <taxon>Methanopyrus</taxon>
    </lineage>
</organism>
<dbReference type="InterPro" id="IPR029064">
    <property type="entry name" value="Ribosomal_eL30-like_sf"/>
</dbReference>
<accession>A0A832T5Q7</accession>
<comment type="similarity">
    <text evidence="3 9">Belongs to the eukaryotic release factor 1 family.</text>
</comment>
<evidence type="ECO:0000256" key="5">
    <source>
        <dbReference type="ARBA" id="ARBA00019723"/>
    </source>
</evidence>
<dbReference type="SUPFAM" id="SSF55481">
    <property type="entry name" value="N-terminal domain of eukaryotic peptide chain release factor subunit 1, ERF1"/>
    <property type="match status" value="1"/>
</dbReference>
<dbReference type="InterPro" id="IPR024049">
    <property type="entry name" value="eRF1_1_sf"/>
</dbReference>
<name>A0A832T5Q7_9EURY</name>
<evidence type="ECO:0000256" key="2">
    <source>
        <dbReference type="ARBA" id="ARBA00004496"/>
    </source>
</evidence>
<dbReference type="Gene3D" id="3.30.420.60">
    <property type="entry name" value="eRF1 domain 2"/>
    <property type="match status" value="1"/>
</dbReference>
<dbReference type="GO" id="GO:0005737">
    <property type="term" value="C:cytoplasm"/>
    <property type="evidence" value="ECO:0007669"/>
    <property type="project" value="UniProtKB-SubCell"/>
</dbReference>